<name>A0A9D1EMU1_9FIRM</name>
<comment type="caution">
    <text evidence="1">The sequence shown here is derived from an EMBL/GenBank/DDBJ whole genome shotgun (WGS) entry which is preliminary data.</text>
</comment>
<evidence type="ECO:0000313" key="2">
    <source>
        <dbReference type="Proteomes" id="UP000823982"/>
    </source>
</evidence>
<dbReference type="AlphaFoldDB" id="A0A9D1EMU1"/>
<reference evidence="1" key="1">
    <citation type="submission" date="2020-10" db="EMBL/GenBank/DDBJ databases">
        <authorList>
            <person name="Gilroy R."/>
        </authorList>
    </citation>
    <scope>NUCLEOTIDE SEQUENCE</scope>
    <source>
        <strain evidence="1">CHK157-1446</strain>
    </source>
</reference>
<gene>
    <name evidence="1" type="ORF">IAD01_01700</name>
</gene>
<protein>
    <submittedName>
        <fullName evidence="1">Uncharacterized protein</fullName>
    </submittedName>
</protein>
<sequence>MLTYIAILVLGLIGIYRIRYALLAMQRKKDEAAELSINIIPEETPQCKHFKKAG</sequence>
<evidence type="ECO:0000313" key="1">
    <source>
        <dbReference type="EMBL" id="HIS24101.1"/>
    </source>
</evidence>
<reference evidence="1" key="2">
    <citation type="journal article" date="2021" name="PeerJ">
        <title>Extensive microbial diversity within the chicken gut microbiome revealed by metagenomics and culture.</title>
        <authorList>
            <person name="Gilroy R."/>
            <person name="Ravi A."/>
            <person name="Getino M."/>
            <person name="Pursley I."/>
            <person name="Horton D.L."/>
            <person name="Alikhan N.F."/>
            <person name="Baker D."/>
            <person name="Gharbi K."/>
            <person name="Hall N."/>
            <person name="Watson M."/>
            <person name="Adriaenssens E.M."/>
            <person name="Foster-Nyarko E."/>
            <person name="Jarju S."/>
            <person name="Secka A."/>
            <person name="Antonio M."/>
            <person name="Oren A."/>
            <person name="Chaudhuri R.R."/>
            <person name="La Ragione R."/>
            <person name="Hildebrand F."/>
            <person name="Pallen M.J."/>
        </authorList>
    </citation>
    <scope>NUCLEOTIDE SEQUENCE</scope>
    <source>
        <strain evidence="1">CHK157-1446</strain>
    </source>
</reference>
<dbReference type="EMBL" id="DVIR01000012">
    <property type="protein sequence ID" value="HIS24101.1"/>
    <property type="molecule type" value="Genomic_DNA"/>
</dbReference>
<proteinExistence type="predicted"/>
<organism evidence="1 2">
    <name type="scientific">Candidatus Faeciplasma gallinarum</name>
    <dbReference type="NCBI Taxonomy" id="2840799"/>
    <lineage>
        <taxon>Bacteria</taxon>
        <taxon>Bacillati</taxon>
        <taxon>Bacillota</taxon>
        <taxon>Clostridia</taxon>
        <taxon>Eubacteriales</taxon>
        <taxon>Oscillospiraceae</taxon>
        <taxon>Oscillospiraceae incertae sedis</taxon>
        <taxon>Candidatus Faeciplasma</taxon>
    </lineage>
</organism>
<accession>A0A9D1EMU1</accession>
<dbReference type="Proteomes" id="UP000823982">
    <property type="component" value="Unassembled WGS sequence"/>
</dbReference>